<reference evidence="3" key="1">
    <citation type="submission" date="2020-05" db="EMBL/GenBank/DDBJ databases">
        <title>Mycena genomes resolve the evolution of fungal bioluminescence.</title>
        <authorList>
            <person name="Tsai I.J."/>
        </authorList>
    </citation>
    <scope>NUCLEOTIDE SEQUENCE</scope>
    <source>
        <strain evidence="3">160909Yilan</strain>
    </source>
</reference>
<feature type="compositionally biased region" description="Polar residues" evidence="1">
    <location>
        <begin position="347"/>
        <end position="360"/>
    </location>
</feature>
<keyword evidence="2" id="KW-1133">Transmembrane helix</keyword>
<proteinExistence type="predicted"/>
<keyword evidence="2" id="KW-0472">Membrane</keyword>
<feature type="transmembrane region" description="Helical" evidence="2">
    <location>
        <begin position="138"/>
        <end position="163"/>
    </location>
</feature>
<feature type="transmembrane region" description="Helical" evidence="2">
    <location>
        <begin position="266"/>
        <end position="284"/>
    </location>
</feature>
<evidence type="ECO:0000256" key="2">
    <source>
        <dbReference type="SAM" id="Phobius"/>
    </source>
</evidence>
<dbReference type="EMBL" id="JACAZH010000001">
    <property type="protein sequence ID" value="KAF7376490.1"/>
    <property type="molecule type" value="Genomic_DNA"/>
</dbReference>
<dbReference type="Proteomes" id="UP000623467">
    <property type="component" value="Unassembled WGS sequence"/>
</dbReference>
<evidence type="ECO:0000313" key="4">
    <source>
        <dbReference type="Proteomes" id="UP000623467"/>
    </source>
</evidence>
<gene>
    <name evidence="3" type="ORF">MSAN_00064900</name>
</gene>
<dbReference type="OrthoDB" id="3259206at2759"/>
<name>A0A8H6ZJ49_9AGAR</name>
<feature type="transmembrane region" description="Helical" evidence="2">
    <location>
        <begin position="14"/>
        <end position="39"/>
    </location>
</feature>
<feature type="transmembrane region" description="Helical" evidence="2">
    <location>
        <begin position="51"/>
        <end position="72"/>
    </location>
</feature>
<comment type="caution">
    <text evidence="3">The sequence shown here is derived from an EMBL/GenBank/DDBJ whole genome shotgun (WGS) entry which is preliminary data.</text>
</comment>
<organism evidence="3 4">
    <name type="scientific">Mycena sanguinolenta</name>
    <dbReference type="NCBI Taxonomy" id="230812"/>
    <lineage>
        <taxon>Eukaryota</taxon>
        <taxon>Fungi</taxon>
        <taxon>Dikarya</taxon>
        <taxon>Basidiomycota</taxon>
        <taxon>Agaricomycotina</taxon>
        <taxon>Agaricomycetes</taxon>
        <taxon>Agaricomycetidae</taxon>
        <taxon>Agaricales</taxon>
        <taxon>Marasmiineae</taxon>
        <taxon>Mycenaceae</taxon>
        <taxon>Mycena</taxon>
    </lineage>
</organism>
<evidence type="ECO:0000256" key="1">
    <source>
        <dbReference type="SAM" id="MobiDB-lite"/>
    </source>
</evidence>
<feature type="transmembrane region" description="Helical" evidence="2">
    <location>
        <begin position="104"/>
        <end position="126"/>
    </location>
</feature>
<feature type="transmembrane region" description="Helical" evidence="2">
    <location>
        <begin position="230"/>
        <end position="254"/>
    </location>
</feature>
<evidence type="ECO:0000313" key="3">
    <source>
        <dbReference type="EMBL" id="KAF7376490.1"/>
    </source>
</evidence>
<feature type="transmembrane region" description="Helical" evidence="2">
    <location>
        <begin position="183"/>
        <end position="209"/>
    </location>
</feature>
<protein>
    <submittedName>
        <fullName evidence="3">Uncharacterized protein</fullName>
    </submittedName>
</protein>
<accession>A0A8H6ZJ49</accession>
<sequence length="360" mass="39817">MVSSSTLYANGQGVLFYLIGLVVQTFFFGAYTILIWLSTRMLLGRKLNARVNQVMFGITIFMYLLSAAHWMFSVADEVDRMRQYIAEAVDPSLPIPDQTRTGQWYPLFNALTLINYVLSDGVVVWRARIICVENRRKYMWITMGFLAVTSLSVTLTIAFRVANCVIDLSDLSGGHFLPRVLDILQVTTLVMSLLSNLTATGVVGATAWGHWRIMRRTLGSKTSALRTNHILLLIVESGVIYCISAVLVLIFVLIRLPEGTLGDLWTPVQVQFAGAYPCIVLLLVSTKRSLSESSFTDNDVVSSEAIEFSSAVNSDVSKPIHFARNPAISGTDTTVMDIASSHPPTRKFSQPQTLSDDSCV</sequence>
<feature type="region of interest" description="Disordered" evidence="1">
    <location>
        <begin position="339"/>
        <end position="360"/>
    </location>
</feature>
<dbReference type="AlphaFoldDB" id="A0A8H6ZJ49"/>
<keyword evidence="2" id="KW-0812">Transmembrane</keyword>
<keyword evidence="4" id="KW-1185">Reference proteome</keyword>